<dbReference type="Gene3D" id="1.10.287.940">
    <property type="entry name" value="atp-gated p2x4 ion channel"/>
    <property type="match status" value="1"/>
</dbReference>
<dbReference type="GO" id="GO:0004931">
    <property type="term" value="F:extracellularly ATP-gated monoatomic cation channel activity"/>
    <property type="evidence" value="ECO:0007669"/>
    <property type="project" value="InterPro"/>
</dbReference>
<dbReference type="GO" id="GO:0001614">
    <property type="term" value="F:purinergic nucleotide receptor activity"/>
    <property type="evidence" value="ECO:0007669"/>
    <property type="project" value="InterPro"/>
</dbReference>
<dbReference type="GO" id="GO:0005886">
    <property type="term" value="C:plasma membrane"/>
    <property type="evidence" value="ECO:0007669"/>
    <property type="project" value="InterPro"/>
</dbReference>
<dbReference type="PANTHER" id="PTHR10125:SF31">
    <property type="entry name" value="P2X RECEPTOR E"/>
    <property type="match status" value="1"/>
</dbReference>
<dbReference type="InterPro" id="IPR001429">
    <property type="entry name" value="P2X_purnocptor"/>
</dbReference>
<reference evidence="11" key="1">
    <citation type="submission" date="2021-02" db="EMBL/GenBank/DDBJ databases">
        <authorList>
            <person name="Nowell W R."/>
        </authorList>
    </citation>
    <scope>NUCLEOTIDE SEQUENCE</scope>
</reference>
<sequence length="483" mass="55053">MIIKVVNPLRQDTEDPLAERYIIRRSDSEKDYVLAKIEIVDVANVITAFNEYMPLMKLSYESIVSYTDVFTAWEPKISAAFVNLVTEHFPMGNLDNYIRKLRSEQKTIDNSVSPKIVTIHNWTIALTCRVVQALILAYTILWVMWLQKGYQAIDTAIISSVTIKVKGIGVSYNKPNEPITVDSADYIIPPQENNALFIMTNSIKTDQQRKKCGEGFDIREAACTNHSYCLAKMKQLSAKANGRWTGICRKDTNSSSLIGRCEIEGWCPVEDDSVKTKPVTDSLNYTIFVKNFIEFPKFNTARTNIGFDANYLKNCIFHPKKEPHCPIFRVSDLLKLVENDDDERSKMLASGGVIRIKIDWNCNLDKPLNECRPEYTFGRLDSPYKVEKFSFGFNFRFASHWKYSNRSFRTLTKAFGLRFIITVTGKAGRLNFLTLTLNIGSMIGVLGLATVICDIVALNFGKKGSVYRQQKFQIIDFDTKLPE</sequence>
<keyword evidence="7 10" id="KW-0472">Membrane</keyword>
<keyword evidence="8" id="KW-1071">Ligand-gated ion channel</keyword>
<evidence type="ECO:0000256" key="9">
    <source>
        <dbReference type="ARBA" id="ARBA00023303"/>
    </source>
</evidence>
<dbReference type="GO" id="GO:0070588">
    <property type="term" value="P:calcium ion transmembrane transport"/>
    <property type="evidence" value="ECO:0007669"/>
    <property type="project" value="TreeGrafter"/>
</dbReference>
<evidence type="ECO:0000313" key="13">
    <source>
        <dbReference type="Proteomes" id="UP000677228"/>
    </source>
</evidence>
<protein>
    <recommendedName>
        <fullName evidence="14">Purinergic receptor</fullName>
    </recommendedName>
</protein>
<evidence type="ECO:0000256" key="6">
    <source>
        <dbReference type="ARBA" id="ARBA00023065"/>
    </source>
</evidence>
<organism evidence="11 13">
    <name type="scientific">Didymodactylos carnosus</name>
    <dbReference type="NCBI Taxonomy" id="1234261"/>
    <lineage>
        <taxon>Eukaryota</taxon>
        <taxon>Metazoa</taxon>
        <taxon>Spiralia</taxon>
        <taxon>Gnathifera</taxon>
        <taxon>Rotifera</taxon>
        <taxon>Eurotatoria</taxon>
        <taxon>Bdelloidea</taxon>
        <taxon>Philodinida</taxon>
        <taxon>Philodinidae</taxon>
        <taxon>Didymodactylos</taxon>
    </lineage>
</organism>
<evidence type="ECO:0000256" key="8">
    <source>
        <dbReference type="ARBA" id="ARBA00023286"/>
    </source>
</evidence>
<dbReference type="GO" id="GO:0098794">
    <property type="term" value="C:postsynapse"/>
    <property type="evidence" value="ECO:0007669"/>
    <property type="project" value="GOC"/>
</dbReference>
<dbReference type="PANTHER" id="PTHR10125">
    <property type="entry name" value="P2X PURINOCEPTOR"/>
    <property type="match status" value="1"/>
</dbReference>
<evidence type="ECO:0000256" key="3">
    <source>
        <dbReference type="ARBA" id="ARBA00022448"/>
    </source>
</evidence>
<comment type="similarity">
    <text evidence="2">Belongs to the P2X receptor family.</text>
</comment>
<accession>A0A8S2DDE5</accession>
<dbReference type="EMBL" id="CAJOBA010002609">
    <property type="protein sequence ID" value="CAF3652260.1"/>
    <property type="molecule type" value="Genomic_DNA"/>
</dbReference>
<evidence type="ECO:0000256" key="4">
    <source>
        <dbReference type="ARBA" id="ARBA00022692"/>
    </source>
</evidence>
<evidence type="ECO:0000313" key="12">
    <source>
        <dbReference type="EMBL" id="CAF3652260.1"/>
    </source>
</evidence>
<dbReference type="SUPFAM" id="SSF56112">
    <property type="entry name" value="Protein kinase-like (PK-like)"/>
    <property type="match status" value="1"/>
</dbReference>
<keyword evidence="4 10" id="KW-0812">Transmembrane</keyword>
<dbReference type="InterPro" id="IPR059116">
    <property type="entry name" value="P2X_receptor"/>
</dbReference>
<comment type="caution">
    <text evidence="11">The sequence shown here is derived from an EMBL/GenBank/DDBJ whole genome shotgun (WGS) entry which is preliminary data.</text>
</comment>
<dbReference type="InterPro" id="IPR011009">
    <property type="entry name" value="Kinase-like_dom_sf"/>
</dbReference>
<dbReference type="Gene3D" id="2.60.490.10">
    <property type="entry name" value="atp-gated p2x4 ion channel domain"/>
    <property type="match status" value="1"/>
</dbReference>
<feature type="transmembrane region" description="Helical" evidence="10">
    <location>
        <begin position="439"/>
        <end position="461"/>
    </location>
</feature>
<evidence type="ECO:0000256" key="2">
    <source>
        <dbReference type="ARBA" id="ARBA00009848"/>
    </source>
</evidence>
<dbReference type="Proteomes" id="UP000677228">
    <property type="component" value="Unassembled WGS sequence"/>
</dbReference>
<dbReference type="Proteomes" id="UP000682733">
    <property type="component" value="Unassembled WGS sequence"/>
</dbReference>
<evidence type="ECO:0000256" key="10">
    <source>
        <dbReference type="SAM" id="Phobius"/>
    </source>
</evidence>
<keyword evidence="9" id="KW-0407">Ion channel</keyword>
<dbReference type="NCBIfam" id="TIGR00863">
    <property type="entry name" value="P2X"/>
    <property type="match status" value="1"/>
</dbReference>
<dbReference type="GO" id="GO:0033198">
    <property type="term" value="P:response to ATP"/>
    <property type="evidence" value="ECO:0007669"/>
    <property type="project" value="InterPro"/>
</dbReference>
<dbReference type="Pfam" id="PF00864">
    <property type="entry name" value="P2X_receptor"/>
    <property type="match status" value="1"/>
</dbReference>
<keyword evidence="5 10" id="KW-1133">Transmembrane helix</keyword>
<evidence type="ECO:0000256" key="1">
    <source>
        <dbReference type="ARBA" id="ARBA00004308"/>
    </source>
</evidence>
<evidence type="ECO:0000313" key="11">
    <source>
        <dbReference type="EMBL" id="CAF0867442.1"/>
    </source>
</evidence>
<dbReference type="InterPro" id="IPR027309">
    <property type="entry name" value="P2X_extracellular_dom_sf"/>
</dbReference>
<comment type="subcellular location">
    <subcellularLocation>
        <location evidence="1">Endomembrane system</location>
    </subcellularLocation>
</comment>
<keyword evidence="3" id="KW-0813">Transport</keyword>
<proteinExistence type="inferred from homology"/>
<evidence type="ECO:0000256" key="7">
    <source>
        <dbReference type="ARBA" id="ARBA00023136"/>
    </source>
</evidence>
<evidence type="ECO:0000256" key="5">
    <source>
        <dbReference type="ARBA" id="ARBA00022989"/>
    </source>
</evidence>
<dbReference type="EMBL" id="CAJNOK010002608">
    <property type="protein sequence ID" value="CAF0867442.1"/>
    <property type="molecule type" value="Genomic_DNA"/>
</dbReference>
<dbReference type="AlphaFoldDB" id="A0A8S2DDE5"/>
<keyword evidence="6" id="KW-0406">Ion transport</keyword>
<dbReference type="GO" id="GO:0012505">
    <property type="term" value="C:endomembrane system"/>
    <property type="evidence" value="ECO:0007669"/>
    <property type="project" value="UniProtKB-SubCell"/>
</dbReference>
<dbReference type="PRINTS" id="PR01307">
    <property type="entry name" value="P2XRECEPTOR"/>
</dbReference>
<name>A0A8S2DDE5_9BILA</name>
<gene>
    <name evidence="11" type="ORF">OVA965_LOCUS7952</name>
    <name evidence="12" type="ORF">TMI583_LOCUS7948</name>
</gene>
<evidence type="ECO:0008006" key="14">
    <source>
        <dbReference type="Google" id="ProtNLM"/>
    </source>
</evidence>